<dbReference type="EMBL" id="MHJJ01000002">
    <property type="protein sequence ID" value="OGY66331.1"/>
    <property type="molecule type" value="Genomic_DNA"/>
</dbReference>
<dbReference type="PANTHER" id="PTHR37953:SF1">
    <property type="entry name" value="UPF0127 PROTEIN MJ1496"/>
    <property type="match status" value="1"/>
</dbReference>
<dbReference type="PANTHER" id="PTHR37953">
    <property type="entry name" value="UPF0127 PROTEIN MJ1496"/>
    <property type="match status" value="1"/>
</dbReference>
<dbReference type="STRING" id="1798407.A3A16_00260"/>
<dbReference type="AlphaFoldDB" id="A0A1G1ZP88"/>
<dbReference type="Pfam" id="PF02643">
    <property type="entry name" value="DUF192"/>
    <property type="match status" value="1"/>
</dbReference>
<protein>
    <recommendedName>
        <fullName evidence="3">DUF192 domain-containing protein</fullName>
    </recommendedName>
</protein>
<dbReference type="InterPro" id="IPR038695">
    <property type="entry name" value="Saro_0823-like_sf"/>
</dbReference>
<evidence type="ECO:0000313" key="1">
    <source>
        <dbReference type="EMBL" id="OGY66331.1"/>
    </source>
</evidence>
<dbReference type="InterPro" id="IPR003795">
    <property type="entry name" value="DUF192"/>
</dbReference>
<name>A0A1G1ZP88_9BACT</name>
<gene>
    <name evidence="1" type="ORF">A3A16_00260</name>
</gene>
<sequence>MVKKLLLSLGIFLLIVGAAVIWQFINVRGGQQGGGNLKEITIGDAAFFVEIADTPATRTKGLSGHKQLKENEGMLFIFDSLGQYSFWMKDMNSPLDIIWIKENKVVGFAENAPPAGNAPLTIYTPPQPVDKVLEINAGSIKKLGIKIGDTIEF</sequence>
<dbReference type="Proteomes" id="UP000177942">
    <property type="component" value="Unassembled WGS sequence"/>
</dbReference>
<proteinExistence type="predicted"/>
<organism evidence="1 2">
    <name type="scientific">Candidatus Harrisonbacteria bacterium RIFCSPLOWO2_01_FULL_44_18</name>
    <dbReference type="NCBI Taxonomy" id="1798407"/>
    <lineage>
        <taxon>Bacteria</taxon>
        <taxon>Candidatus Harrisoniibacteriota</taxon>
    </lineage>
</organism>
<evidence type="ECO:0000313" key="2">
    <source>
        <dbReference type="Proteomes" id="UP000177942"/>
    </source>
</evidence>
<reference evidence="1 2" key="1">
    <citation type="journal article" date="2016" name="Nat. Commun.">
        <title>Thousands of microbial genomes shed light on interconnected biogeochemical processes in an aquifer system.</title>
        <authorList>
            <person name="Anantharaman K."/>
            <person name="Brown C.T."/>
            <person name="Hug L.A."/>
            <person name="Sharon I."/>
            <person name="Castelle C.J."/>
            <person name="Probst A.J."/>
            <person name="Thomas B.C."/>
            <person name="Singh A."/>
            <person name="Wilkins M.J."/>
            <person name="Karaoz U."/>
            <person name="Brodie E.L."/>
            <person name="Williams K.H."/>
            <person name="Hubbard S.S."/>
            <person name="Banfield J.F."/>
        </authorList>
    </citation>
    <scope>NUCLEOTIDE SEQUENCE [LARGE SCALE GENOMIC DNA]</scope>
</reference>
<comment type="caution">
    <text evidence="1">The sequence shown here is derived from an EMBL/GenBank/DDBJ whole genome shotgun (WGS) entry which is preliminary data.</text>
</comment>
<accession>A0A1G1ZP88</accession>
<evidence type="ECO:0008006" key="3">
    <source>
        <dbReference type="Google" id="ProtNLM"/>
    </source>
</evidence>
<dbReference type="Gene3D" id="2.60.120.1140">
    <property type="entry name" value="Protein of unknown function DUF192"/>
    <property type="match status" value="1"/>
</dbReference>